<dbReference type="PANTHER" id="PTHR24252">
    <property type="entry name" value="ACROSIN-RELATED"/>
    <property type="match status" value="1"/>
</dbReference>
<reference evidence="8" key="1">
    <citation type="journal article" date="2006" name="Science">
        <title>Ancient noncoding elements conserved in the human genome.</title>
        <authorList>
            <person name="Venkatesh B."/>
            <person name="Kirkness E.F."/>
            <person name="Loh Y.H."/>
            <person name="Halpern A.L."/>
            <person name="Lee A.P."/>
            <person name="Johnson J."/>
            <person name="Dandona N."/>
            <person name="Viswanathan L.D."/>
            <person name="Tay A."/>
            <person name="Venter J.C."/>
            <person name="Strausberg R.L."/>
            <person name="Brenner S."/>
        </authorList>
    </citation>
    <scope>NUCLEOTIDE SEQUENCE [LARGE SCALE GENOMIC DNA]</scope>
</reference>
<dbReference type="SUPFAM" id="SSF50494">
    <property type="entry name" value="Trypsin-like serine proteases"/>
    <property type="match status" value="1"/>
</dbReference>
<reference evidence="8" key="3">
    <citation type="journal article" date="2014" name="Nature">
        <title>Elephant shark genome provides unique insights into gnathostome evolution.</title>
        <authorList>
            <consortium name="International Elephant Shark Genome Sequencing Consortium"/>
            <person name="Venkatesh B."/>
            <person name="Lee A.P."/>
            <person name="Ravi V."/>
            <person name="Maurya A.K."/>
            <person name="Lian M.M."/>
            <person name="Swann J.B."/>
            <person name="Ohta Y."/>
            <person name="Flajnik M.F."/>
            <person name="Sutoh Y."/>
            <person name="Kasahara M."/>
            <person name="Hoon S."/>
            <person name="Gangu V."/>
            <person name="Roy S.W."/>
            <person name="Irimia M."/>
            <person name="Korzh V."/>
            <person name="Kondrychyn I."/>
            <person name="Lim Z.W."/>
            <person name="Tay B.H."/>
            <person name="Tohari S."/>
            <person name="Kong K.W."/>
            <person name="Ho S."/>
            <person name="Lorente-Galdos B."/>
            <person name="Quilez J."/>
            <person name="Marques-Bonet T."/>
            <person name="Raney B.J."/>
            <person name="Ingham P.W."/>
            <person name="Tay A."/>
            <person name="Hillier L.W."/>
            <person name="Minx P."/>
            <person name="Boehm T."/>
            <person name="Wilson R.K."/>
            <person name="Brenner S."/>
            <person name="Warren W.C."/>
        </authorList>
    </citation>
    <scope>NUCLEOTIDE SEQUENCE [LARGE SCALE GENOMIC DNA]</scope>
</reference>
<keyword evidence="3 5" id="KW-0720">Serine protease</keyword>
<dbReference type="CDD" id="cd00190">
    <property type="entry name" value="Tryp_SPc"/>
    <property type="match status" value="1"/>
</dbReference>
<feature type="domain" description="Peptidase S1" evidence="6">
    <location>
        <begin position="32"/>
        <end position="259"/>
    </location>
</feature>
<reference evidence="8" key="2">
    <citation type="journal article" date="2007" name="PLoS Biol.">
        <title>Survey sequencing and comparative analysis of the elephant shark (Callorhinchus milii) genome.</title>
        <authorList>
            <person name="Venkatesh B."/>
            <person name="Kirkness E.F."/>
            <person name="Loh Y.H."/>
            <person name="Halpern A.L."/>
            <person name="Lee A.P."/>
            <person name="Johnson J."/>
            <person name="Dandona N."/>
            <person name="Viswanathan L.D."/>
            <person name="Tay A."/>
            <person name="Venter J.C."/>
            <person name="Strausberg R.L."/>
            <person name="Brenner S."/>
        </authorList>
    </citation>
    <scope>NUCLEOTIDE SEQUENCE [LARGE SCALE GENOMIC DNA]</scope>
</reference>
<dbReference type="FunFam" id="2.40.10.10:FF:000003">
    <property type="entry name" value="Transmembrane serine protease 3"/>
    <property type="match status" value="1"/>
</dbReference>
<dbReference type="PROSITE" id="PS00134">
    <property type="entry name" value="TRYPSIN_HIS"/>
    <property type="match status" value="1"/>
</dbReference>
<evidence type="ECO:0000256" key="4">
    <source>
        <dbReference type="ARBA" id="ARBA00023157"/>
    </source>
</evidence>
<dbReference type="PROSITE" id="PS00135">
    <property type="entry name" value="TRYPSIN_SER"/>
    <property type="match status" value="1"/>
</dbReference>
<name>A0A4W3JNR6_CALMI</name>
<dbReference type="Pfam" id="PF00089">
    <property type="entry name" value="Trypsin"/>
    <property type="match status" value="1"/>
</dbReference>
<evidence type="ECO:0000256" key="1">
    <source>
        <dbReference type="ARBA" id="ARBA00022670"/>
    </source>
</evidence>
<keyword evidence="2 5" id="KW-0378">Hydrolase</keyword>
<dbReference type="GeneTree" id="ENSGT00940000155418"/>
<sequence>LRGFLLNVSDNYQHVLTLSTACGTQSEITSRIVGGTDSIQGEWPWQVSLQIRSHLCGASIISDRWLLSAAHCFQDAISNVKIIKMKHFIVGEGTSRTIERIITHPNFSIPGLFNNDIAVLELSSPLTFTDFIRPICLPSSSHVFRDGQTCTVTGWGTLSYQGDFPTILQKADVNIVSNDACIRAYGNLISNKMLCAGILAGGIDACQGDSGGPLVCEESSGTWLLAGIVSFGDGCAQPDTPGVYSHVTALRDWVLQETASNSISH</sequence>
<dbReference type="AlphaFoldDB" id="A0A4W3JNR6"/>
<dbReference type="Ensembl" id="ENSCMIT00000041457.1">
    <property type="protein sequence ID" value="ENSCMIP00000040881.1"/>
    <property type="gene ID" value="ENSCMIG00000016986.1"/>
</dbReference>
<evidence type="ECO:0000256" key="2">
    <source>
        <dbReference type="ARBA" id="ARBA00022801"/>
    </source>
</evidence>
<dbReference type="InterPro" id="IPR009003">
    <property type="entry name" value="Peptidase_S1_PA"/>
</dbReference>
<protein>
    <recommendedName>
        <fullName evidence="6">Peptidase S1 domain-containing protein</fullName>
    </recommendedName>
</protein>
<dbReference type="InterPro" id="IPR001314">
    <property type="entry name" value="Peptidase_S1A"/>
</dbReference>
<dbReference type="SMART" id="SM00020">
    <property type="entry name" value="Tryp_SPc"/>
    <property type="match status" value="1"/>
</dbReference>
<dbReference type="InterPro" id="IPR018114">
    <property type="entry name" value="TRYPSIN_HIS"/>
</dbReference>
<accession>A0A4W3JNR6</accession>
<dbReference type="PANTHER" id="PTHR24252:SF17">
    <property type="entry name" value="SUPPRESSOR OF TUMORIGENICITY 14 PROTEIN HOMOLOG-RELATED"/>
    <property type="match status" value="1"/>
</dbReference>
<evidence type="ECO:0000256" key="5">
    <source>
        <dbReference type="RuleBase" id="RU363034"/>
    </source>
</evidence>
<evidence type="ECO:0000313" key="8">
    <source>
        <dbReference type="Proteomes" id="UP000314986"/>
    </source>
</evidence>
<keyword evidence="1 5" id="KW-0645">Protease</keyword>
<dbReference type="GO" id="GO:0004252">
    <property type="term" value="F:serine-type endopeptidase activity"/>
    <property type="evidence" value="ECO:0007669"/>
    <property type="project" value="InterPro"/>
</dbReference>
<dbReference type="InParanoid" id="A0A4W3JNR6"/>
<dbReference type="GO" id="GO:0006508">
    <property type="term" value="P:proteolysis"/>
    <property type="evidence" value="ECO:0007669"/>
    <property type="project" value="UniProtKB-KW"/>
</dbReference>
<evidence type="ECO:0000259" key="6">
    <source>
        <dbReference type="PROSITE" id="PS50240"/>
    </source>
</evidence>
<dbReference type="InterPro" id="IPR043504">
    <property type="entry name" value="Peptidase_S1_PA_chymotrypsin"/>
</dbReference>
<dbReference type="PROSITE" id="PS50240">
    <property type="entry name" value="TRYPSIN_DOM"/>
    <property type="match status" value="1"/>
</dbReference>
<dbReference type="PRINTS" id="PR00722">
    <property type="entry name" value="CHYMOTRYPSIN"/>
</dbReference>
<dbReference type="InterPro" id="IPR033116">
    <property type="entry name" value="TRYPSIN_SER"/>
</dbReference>
<reference evidence="7" key="4">
    <citation type="submission" date="2025-08" db="UniProtKB">
        <authorList>
            <consortium name="Ensembl"/>
        </authorList>
    </citation>
    <scope>IDENTIFICATION</scope>
</reference>
<proteinExistence type="predicted"/>
<keyword evidence="4" id="KW-1015">Disulfide bond</keyword>
<dbReference type="STRING" id="7868.ENSCMIP00000040881"/>
<organism evidence="7 8">
    <name type="scientific">Callorhinchus milii</name>
    <name type="common">Ghost shark</name>
    <dbReference type="NCBI Taxonomy" id="7868"/>
    <lineage>
        <taxon>Eukaryota</taxon>
        <taxon>Metazoa</taxon>
        <taxon>Chordata</taxon>
        <taxon>Craniata</taxon>
        <taxon>Vertebrata</taxon>
        <taxon>Chondrichthyes</taxon>
        <taxon>Holocephali</taxon>
        <taxon>Chimaeriformes</taxon>
        <taxon>Callorhinchidae</taxon>
        <taxon>Callorhinchus</taxon>
    </lineage>
</organism>
<evidence type="ECO:0000313" key="7">
    <source>
        <dbReference type="Ensembl" id="ENSCMIP00000040881.1"/>
    </source>
</evidence>
<keyword evidence="8" id="KW-1185">Reference proteome</keyword>
<dbReference type="InterPro" id="IPR001254">
    <property type="entry name" value="Trypsin_dom"/>
</dbReference>
<reference evidence="7" key="5">
    <citation type="submission" date="2025-09" db="UniProtKB">
        <authorList>
            <consortium name="Ensembl"/>
        </authorList>
    </citation>
    <scope>IDENTIFICATION</scope>
</reference>
<dbReference type="Proteomes" id="UP000314986">
    <property type="component" value="Unassembled WGS sequence"/>
</dbReference>
<evidence type="ECO:0000256" key="3">
    <source>
        <dbReference type="ARBA" id="ARBA00022825"/>
    </source>
</evidence>
<dbReference type="Gene3D" id="2.40.10.10">
    <property type="entry name" value="Trypsin-like serine proteases"/>
    <property type="match status" value="1"/>
</dbReference>